<keyword evidence="2" id="KW-1185">Reference proteome</keyword>
<reference evidence="1 2" key="1">
    <citation type="submission" date="2024-02" db="EMBL/GenBank/DDBJ databases">
        <authorList>
            <person name="Chen Y."/>
            <person name="Shah S."/>
            <person name="Dougan E. K."/>
            <person name="Thang M."/>
            <person name="Chan C."/>
        </authorList>
    </citation>
    <scope>NUCLEOTIDE SEQUENCE [LARGE SCALE GENOMIC DNA]</scope>
</reference>
<sequence length="339" mass="37794">MAGNHFEAMSFVKKSKKLYTKESDREGQVSAWLLLARCHLAAKNHEEAQSSCREAHALCEETKNYQQEIEVWQQVVELHMATSHHEAALQAAAKRLEVAQRNKASVKDQVEALDVICTLYLVMKNVPEAERSAAEMLRMAKLNESLIDLEIAALIQLVQVNILRLSESAGGAASAGKALQYAEQAWALASRDSAGLDYKSSAKYWHAEALIGAGRHPQALTAAREAEQFFKQMVVKDSGGLFRSILLQGRLERSLGKLEESKQSVERALSLATEAKNQAWQKMAREELACFAARWVHCAERTAVWGVKISKGQSMLELKQKLGTCLQLILYNYRGIPEK</sequence>
<keyword evidence="1" id="KW-0647">Proteasome</keyword>
<dbReference type="Pfam" id="PF13181">
    <property type="entry name" value="TPR_8"/>
    <property type="match status" value="1"/>
</dbReference>
<gene>
    <name evidence="1" type="ORF">SCF082_LOCUS27705</name>
</gene>
<dbReference type="GO" id="GO:0000502">
    <property type="term" value="C:proteasome complex"/>
    <property type="evidence" value="ECO:0007669"/>
    <property type="project" value="UniProtKB-KW"/>
</dbReference>
<protein>
    <submittedName>
        <fullName evidence="1">Proteasome subunit alpha type-4-A</fullName>
    </submittedName>
</protein>
<name>A0ABP0MHG2_9DINO</name>
<dbReference type="SMART" id="SM00028">
    <property type="entry name" value="TPR"/>
    <property type="match status" value="2"/>
</dbReference>
<dbReference type="Gene3D" id="1.25.40.10">
    <property type="entry name" value="Tetratricopeptide repeat domain"/>
    <property type="match status" value="2"/>
</dbReference>
<dbReference type="InterPro" id="IPR011990">
    <property type="entry name" value="TPR-like_helical_dom_sf"/>
</dbReference>
<evidence type="ECO:0000313" key="1">
    <source>
        <dbReference type="EMBL" id="CAK9050164.1"/>
    </source>
</evidence>
<comment type="caution">
    <text evidence="1">The sequence shown here is derived from an EMBL/GenBank/DDBJ whole genome shotgun (WGS) entry which is preliminary data.</text>
</comment>
<dbReference type="Proteomes" id="UP001642464">
    <property type="component" value="Unassembled WGS sequence"/>
</dbReference>
<evidence type="ECO:0000313" key="2">
    <source>
        <dbReference type="Proteomes" id="UP001642464"/>
    </source>
</evidence>
<accession>A0ABP0MHG2</accession>
<dbReference type="SUPFAM" id="SSF48452">
    <property type="entry name" value="TPR-like"/>
    <property type="match status" value="2"/>
</dbReference>
<dbReference type="EMBL" id="CAXAMM010021557">
    <property type="protein sequence ID" value="CAK9050164.1"/>
    <property type="molecule type" value="Genomic_DNA"/>
</dbReference>
<dbReference type="InterPro" id="IPR019734">
    <property type="entry name" value="TPR_rpt"/>
</dbReference>
<organism evidence="1 2">
    <name type="scientific">Durusdinium trenchii</name>
    <dbReference type="NCBI Taxonomy" id="1381693"/>
    <lineage>
        <taxon>Eukaryota</taxon>
        <taxon>Sar</taxon>
        <taxon>Alveolata</taxon>
        <taxon>Dinophyceae</taxon>
        <taxon>Suessiales</taxon>
        <taxon>Symbiodiniaceae</taxon>
        <taxon>Durusdinium</taxon>
    </lineage>
</organism>
<proteinExistence type="predicted"/>